<keyword evidence="9" id="KW-0770">Synapse</keyword>
<keyword evidence="21 23" id="KW-0812">Transmembrane</keyword>
<evidence type="ECO:0000256" key="4">
    <source>
        <dbReference type="ARBA" id="ARBA00007586"/>
    </source>
</evidence>
<dbReference type="InterPro" id="IPR039473">
    <property type="entry name" value="TMEM2_PANDER-like"/>
</dbReference>
<keyword evidence="10 21" id="KW-0472">Membrane</keyword>
<evidence type="ECO:0000256" key="1">
    <source>
        <dbReference type="ARBA" id="ARBA00000251"/>
    </source>
</evidence>
<dbReference type="SMART" id="SM01225">
    <property type="entry name" value="G8"/>
    <property type="match status" value="1"/>
</dbReference>
<keyword evidence="14" id="KW-0966">Cell projection</keyword>
<dbReference type="eggNOG" id="ENOG502QUM7">
    <property type="taxonomic scope" value="Eukaryota"/>
</dbReference>
<dbReference type="Gene3D" id="3.40.50.1820">
    <property type="entry name" value="alpha/beta hydrolase"/>
    <property type="match status" value="1"/>
</dbReference>
<keyword evidence="16" id="KW-0326">Glycosidase</keyword>
<sequence>MNNLSFSELCCLFCCPPCPGKIASKSAFLPPDPTYTLMCDESGSRWTLHLSERADWQYSSREKDAIECFMTRTSKGNRIACMFVRCSPNAKYTLLFSHGNAVDLGQMSSFYIGLGSRINCNIFSYDYSGYGASSGKPTEKNLYADIEAAWLALRTRYGIRPENVIIYGQSIGTVPSVDLAARYESAAVILHSPLTSGMRVAFPDTKKTYCFDAFPNIDKISKITSPVLIIHGTEDEVIDFSHGLALFERCQRPVEPLWVEGAGHNDVELYGQYLERLKQFVSQELWGIGLSTALTGFGKTEWLRASPLRRSALNGRLLGGRKPALSSGAKGVLGPDEWFAHNRNGTCLRVTLVEVVFQDPYRFKKRTELFIVAEGIHTGHFVYCSKKPSSALAMPSPPQWKHPSPSGYVPGKVVPLRPPPPPKSPASAKLTSLRQEARATFAFSPEEQQAQRESRKQKRHKNTFICFAITSFSFFVALAVILGISSKYAPDENCPDQNPRLRNWDPGQDSAKQVVIKEGDLFRLTSDVTVHSIVIQNGGLLVFGDDKDGSRNITLRTRYILIQDGGALHIGAERCRYKSKATIALYGKSDEGESMPIFGKKFIGVEAGGTLELHGARKTSWTMLARTLNSSGLPFGSYTFEKNFSRGLNVRVFDQDTAKMLESERFDTHEYHNESRRLQEFLRRQDPGRIVAIAVGDSAAKSLLQGTIQMIQDRLGSQLIQGLGYRQAWALVGVLDGGSTSCNESVRNYENHSSGGKALAQREFYTVDGQKFSVTAYSEWIEGVSLSGFRVEVVDGVKLHLLDDVSSWKPGDQIVVASTDYSMYQAEEFTLLPCPECSPFQVKVKETPQFLHMGEIVDGVDMRAEVGVLTRNVVIQGEMENSCYGENQCQFFNYDTFGGHIMIKKNFTSVHLSYTELRRMGQQQLGRYPIHFHLCGDVDHKGGYRPATLVDGLSIHHSFSRCITVHGTNGLLIKDTIGFDTLGHCFFLEDGIEQRNTLFHNLGLLTKPGTLLPTDRNNSVCTAMREKVFGSYVPVPATDCMAVSTFWIAHPNNNLINNAAAGSQDAGIWYLFHKEPTGESSGLQFLAKPELTPLGIFYNNRVHSSFKAGLFIDKGVKTTNSSAADPREYLCLDNSARFRPHQDADPEKPRVAAIIDRLIAFKNNDNGAWVRGGDIIVQNSAFADNGIGLTFASDGSFPSDEGSSQEVSESLFVGESRNYGFQGGQNKYVGTGGIDQKPRTLPRNRTFPIRGFQIYDGPIHLTRSTFKKYEPTPDRYSSAIGFLMKNSWQITPRNNISLVKFGPHVSLNVFFGKPGPWFEDCKLDGDKNSIFHDIDGSVTGYKDAYVGRMDNYLIRHPGCVNVTKWNAVVCSGAYAQVYVQTWSTQNLSMTITRDEYPSQPMVLRGINQKAAFPQYQPVIMLQKGYTIHWNGPAPRTTFLYLVNFNKNDWIRVGLCYPSNTSFQVTFGFLQRQNGSLSKIEEYEPVHSLEELQRKQSERKFYFDAGTGLLFLYLKAKSHRDGHSYCSSQGCERVKIQAATDSKDVSDCMARAYPRFYRRPSVVKPMPSMLTGPCHGCGTRQVVFTSDPHKSYLPVQFQSPGKAETQRGDPSVISVNGTDFTFRSAGVLLLIVDACSVPFRLTEKKFFSLADISHMEEYLKTSIPPRSIVLLSTRGEIKQLNSDSLVPLGLAKPAHLYNKGSTIFLGFCGNFKPSWTKLFTSPAGQGLGVLEQFIPLQLDEYGCPRTVTVRRRDLELLKQASKAH</sequence>
<dbReference type="FunFam" id="3.40.50.1820:FF:000008">
    <property type="entry name" value="Alpha/beta hydrolase domain-containing protein 17B"/>
    <property type="match status" value="1"/>
</dbReference>
<dbReference type="Pfam" id="PF24606">
    <property type="entry name" value="CEMIP_beta-hel"/>
    <property type="match status" value="1"/>
</dbReference>
<evidence type="ECO:0000256" key="14">
    <source>
        <dbReference type="ARBA" id="ARBA00023273"/>
    </source>
</evidence>
<dbReference type="GO" id="GO:0004415">
    <property type="term" value="F:hyalurononglucosaminidase activity"/>
    <property type="evidence" value="ECO:0007669"/>
    <property type="project" value="UniProtKB-EC"/>
</dbReference>
<evidence type="ECO:0000256" key="12">
    <source>
        <dbReference type="ARBA" id="ARBA00023180"/>
    </source>
</evidence>
<proteinExistence type="inferred from homology"/>
<evidence type="ECO:0000256" key="11">
    <source>
        <dbReference type="ARBA" id="ARBA00023139"/>
    </source>
</evidence>
<evidence type="ECO:0000256" key="16">
    <source>
        <dbReference type="ARBA" id="ARBA00023295"/>
    </source>
</evidence>
<comment type="similarity">
    <text evidence="18">Belongs to the AB hydrolase superfamily. ABHD17 family.</text>
</comment>
<comment type="catalytic activity">
    <reaction evidence="19">
        <text>S-hexadecanoyl-L-cysteinyl-[protein] + H2O = L-cysteinyl-[protein] + hexadecanoate + H(+)</text>
        <dbReference type="Rhea" id="RHEA:19233"/>
        <dbReference type="Rhea" id="RHEA-COMP:10131"/>
        <dbReference type="Rhea" id="RHEA-COMP:11032"/>
        <dbReference type="ChEBI" id="CHEBI:7896"/>
        <dbReference type="ChEBI" id="CHEBI:15377"/>
        <dbReference type="ChEBI" id="CHEBI:15378"/>
        <dbReference type="ChEBI" id="CHEBI:29950"/>
        <dbReference type="ChEBI" id="CHEBI:74151"/>
        <dbReference type="EC" id="3.1.2.22"/>
    </reaction>
</comment>
<evidence type="ECO:0000313" key="24">
    <source>
        <dbReference type="Proteomes" id="UP000011518"/>
    </source>
</evidence>
<keyword evidence="24" id="KW-1185">Reference proteome</keyword>
<keyword evidence="13" id="KW-0628">Postsynaptic cell membrane</keyword>
<dbReference type="CDD" id="cd13938">
    <property type="entry name" value="PANDER_like_TMEM2"/>
    <property type="match status" value="1"/>
</dbReference>
<protein>
    <submittedName>
        <fullName evidence="23">Transmembrane protein 2</fullName>
    </submittedName>
</protein>
<evidence type="ECO:0000256" key="7">
    <source>
        <dbReference type="ARBA" id="ARBA00022737"/>
    </source>
</evidence>
<dbReference type="InterPro" id="IPR055400">
    <property type="entry name" value="CEMIP_X"/>
</dbReference>
<keyword evidence="11" id="KW-0564">Palmitate</keyword>
<dbReference type="FunCoup" id="L9KPN9">
    <property type="interactions" value="1100"/>
</dbReference>
<comment type="subcellular location">
    <subcellularLocation>
        <location evidence="3">Cell projection</location>
        <location evidence="3">Dendritic spine</location>
    </subcellularLocation>
    <subcellularLocation>
        <location evidence="2">Endosome membrane</location>
        <topology evidence="2">Lipid-anchor</topology>
        <orientation evidence="2">Cytoplasmic side</orientation>
    </subcellularLocation>
    <subcellularLocation>
        <location evidence="17">Postsynaptic density membrane</location>
    </subcellularLocation>
</comment>
<evidence type="ECO:0000256" key="2">
    <source>
        <dbReference type="ARBA" id="ARBA00004238"/>
    </source>
</evidence>
<reference evidence="24" key="1">
    <citation type="submission" date="2012-07" db="EMBL/GenBank/DDBJ databases">
        <title>Genome of the Chinese tree shrew, a rising model animal genetically related to primates.</title>
        <authorList>
            <person name="Zhang G."/>
            <person name="Fan Y."/>
            <person name="Yao Y."/>
            <person name="Huang Z."/>
        </authorList>
    </citation>
    <scope>NUCLEOTIDE SEQUENCE [LARGE SCALE GENOMIC DNA]</scope>
</reference>
<accession>L9KPN9</accession>
<evidence type="ECO:0000256" key="6">
    <source>
        <dbReference type="ARBA" id="ARBA00022734"/>
    </source>
</evidence>
<organism evidence="23 24">
    <name type="scientific">Tupaia chinensis</name>
    <name type="common">Chinese tree shrew</name>
    <name type="synonym">Tupaia belangeri chinensis</name>
    <dbReference type="NCBI Taxonomy" id="246437"/>
    <lineage>
        <taxon>Eukaryota</taxon>
        <taxon>Metazoa</taxon>
        <taxon>Chordata</taxon>
        <taxon>Craniata</taxon>
        <taxon>Vertebrata</taxon>
        <taxon>Euteleostomi</taxon>
        <taxon>Mammalia</taxon>
        <taxon>Eutheria</taxon>
        <taxon>Euarchontoglires</taxon>
        <taxon>Scandentia</taxon>
        <taxon>Tupaiidae</taxon>
        <taxon>Tupaia</taxon>
    </lineage>
</organism>
<comment type="catalytic activity">
    <reaction evidence="1">
        <text>Random hydrolysis of (1-&gt;4)-linkages between N-acetyl-beta-D-glucosamine and D-glucuronate residues in hyaluronate.</text>
        <dbReference type="EC" id="3.2.1.35"/>
    </reaction>
</comment>
<dbReference type="STRING" id="246437.L9KPN9"/>
<comment type="similarity">
    <text evidence="4">Belongs to the CEMIP family.</text>
</comment>
<evidence type="ECO:0000313" key="23">
    <source>
        <dbReference type="EMBL" id="ELW63127.1"/>
    </source>
</evidence>
<dbReference type="InterPro" id="IPR055401">
    <property type="entry name" value="CEMIP_beta-hel_dom"/>
</dbReference>
<evidence type="ECO:0000256" key="15">
    <source>
        <dbReference type="ARBA" id="ARBA00023288"/>
    </source>
</evidence>
<dbReference type="Proteomes" id="UP000011518">
    <property type="component" value="Unassembled WGS sequence"/>
</dbReference>
<evidence type="ECO:0000256" key="18">
    <source>
        <dbReference type="ARBA" id="ARBA00038397"/>
    </source>
</evidence>
<dbReference type="PANTHER" id="PTHR15535:SF26">
    <property type="entry name" value="CELL SURFACE HYALURONIDASE"/>
    <property type="match status" value="1"/>
</dbReference>
<keyword evidence="5" id="KW-1003">Cell membrane</keyword>
<evidence type="ECO:0000256" key="19">
    <source>
        <dbReference type="ARBA" id="ARBA00047337"/>
    </source>
</evidence>
<keyword evidence="6 20" id="KW-0430">Lectin</keyword>
<evidence type="ECO:0000256" key="13">
    <source>
        <dbReference type="ARBA" id="ARBA00023257"/>
    </source>
</evidence>
<evidence type="ECO:0000256" key="8">
    <source>
        <dbReference type="ARBA" id="ARBA00022801"/>
    </source>
</evidence>
<keyword evidence="8" id="KW-0378">Hydrolase</keyword>
<dbReference type="InterPro" id="IPR029058">
    <property type="entry name" value="AB_hydrolase_fold"/>
</dbReference>
<evidence type="ECO:0000256" key="21">
    <source>
        <dbReference type="SAM" id="Phobius"/>
    </source>
</evidence>
<dbReference type="InterPro" id="IPR039477">
    <property type="entry name" value="ILEI/PANDER_dom"/>
</dbReference>
<dbReference type="SUPFAM" id="SSF51126">
    <property type="entry name" value="Pectin lyase-like"/>
    <property type="match status" value="1"/>
</dbReference>
<name>L9KPN9_TUPCH</name>
<dbReference type="GO" id="GO:0008474">
    <property type="term" value="F:palmitoyl-(protein) hydrolase activity"/>
    <property type="evidence" value="ECO:0007669"/>
    <property type="project" value="UniProtKB-EC"/>
</dbReference>
<evidence type="ECO:0000256" key="20">
    <source>
        <dbReference type="PROSITE-ProRule" id="PRU01375"/>
    </source>
</evidence>
<evidence type="ECO:0000259" key="22">
    <source>
        <dbReference type="PROSITE" id="PS51484"/>
    </source>
</evidence>
<dbReference type="InterPro" id="IPR019316">
    <property type="entry name" value="G8_domain"/>
</dbReference>
<feature type="domain" description="G8" evidence="22">
    <location>
        <begin position="502"/>
        <end position="626"/>
    </location>
</feature>
<dbReference type="EMBL" id="KB320796">
    <property type="protein sequence ID" value="ELW63127.1"/>
    <property type="molecule type" value="Genomic_DNA"/>
</dbReference>
<evidence type="ECO:0000256" key="5">
    <source>
        <dbReference type="ARBA" id="ARBA00022475"/>
    </source>
</evidence>
<keyword evidence="15" id="KW-0449">Lipoprotein</keyword>
<keyword evidence="7" id="KW-0677">Repeat</keyword>
<dbReference type="GO" id="GO:0043197">
    <property type="term" value="C:dendritic spine"/>
    <property type="evidence" value="ECO:0007669"/>
    <property type="project" value="UniProtKB-SubCell"/>
</dbReference>
<dbReference type="PROSITE" id="PS51484">
    <property type="entry name" value="G8"/>
    <property type="match status" value="1"/>
</dbReference>
<dbReference type="InterPro" id="IPR052252">
    <property type="entry name" value="CEMIP/CEMIP2"/>
</dbReference>
<gene>
    <name evidence="23" type="ORF">TREES_T100009979</name>
</gene>
<evidence type="ECO:0000256" key="17">
    <source>
        <dbReference type="ARBA" id="ARBA00034112"/>
    </source>
</evidence>
<dbReference type="GO" id="GO:0030246">
    <property type="term" value="F:carbohydrate binding"/>
    <property type="evidence" value="ECO:0007669"/>
    <property type="project" value="UniProtKB-UniRule"/>
</dbReference>
<dbReference type="Pfam" id="PF15711">
    <property type="entry name" value="ILEI"/>
    <property type="match status" value="2"/>
</dbReference>
<dbReference type="InterPro" id="IPR011050">
    <property type="entry name" value="Pectin_lyase_fold/virulence"/>
</dbReference>
<evidence type="ECO:0000256" key="3">
    <source>
        <dbReference type="ARBA" id="ARBA00004552"/>
    </source>
</evidence>
<evidence type="ECO:0000256" key="10">
    <source>
        <dbReference type="ARBA" id="ARBA00023136"/>
    </source>
</evidence>
<dbReference type="GO" id="GO:0010008">
    <property type="term" value="C:endosome membrane"/>
    <property type="evidence" value="ECO:0007669"/>
    <property type="project" value="UniProtKB-SubCell"/>
</dbReference>
<reference evidence="24" key="2">
    <citation type="journal article" date="2013" name="Nat. Commun.">
        <title>Genome of the Chinese tree shrew.</title>
        <authorList>
            <person name="Fan Y."/>
            <person name="Huang Z.Y."/>
            <person name="Cao C.C."/>
            <person name="Chen C.S."/>
            <person name="Chen Y.X."/>
            <person name="Fan D.D."/>
            <person name="He J."/>
            <person name="Hou H.L."/>
            <person name="Hu L."/>
            <person name="Hu X.T."/>
            <person name="Jiang X.T."/>
            <person name="Lai R."/>
            <person name="Lang Y.S."/>
            <person name="Liang B."/>
            <person name="Liao S.G."/>
            <person name="Mu D."/>
            <person name="Ma Y.Y."/>
            <person name="Niu Y.Y."/>
            <person name="Sun X.Q."/>
            <person name="Xia J.Q."/>
            <person name="Xiao J."/>
            <person name="Xiong Z.Q."/>
            <person name="Xu L."/>
            <person name="Yang L."/>
            <person name="Zhang Y."/>
            <person name="Zhao W."/>
            <person name="Zhao X.D."/>
            <person name="Zheng Y.T."/>
            <person name="Zhou J.M."/>
            <person name="Zhu Y.B."/>
            <person name="Zhang G.J."/>
            <person name="Wang J."/>
            <person name="Yao Y.G."/>
        </authorList>
    </citation>
    <scope>NUCLEOTIDE SEQUENCE [LARGE SCALE GENOMIC DNA]</scope>
</reference>
<keyword evidence="21" id="KW-1133">Transmembrane helix</keyword>
<dbReference type="Pfam" id="PF24605">
    <property type="entry name" value="CEMIP_X"/>
    <property type="match status" value="1"/>
</dbReference>
<dbReference type="PROSITE" id="PS52031">
    <property type="entry name" value="GG_LECTIN"/>
    <property type="match status" value="2"/>
</dbReference>
<keyword evidence="12" id="KW-0325">Glycoprotein</keyword>
<dbReference type="InParanoid" id="L9KPN9"/>
<dbReference type="SUPFAM" id="SSF53474">
    <property type="entry name" value="alpha/beta-Hydrolases"/>
    <property type="match status" value="1"/>
</dbReference>
<dbReference type="GO" id="GO:0098839">
    <property type="term" value="C:postsynaptic density membrane"/>
    <property type="evidence" value="ECO:0007669"/>
    <property type="project" value="UniProtKB-SubCell"/>
</dbReference>
<dbReference type="PANTHER" id="PTHR15535">
    <property type="entry name" value="TRANSMEMBRANE PROTEIN 2-RELATED"/>
    <property type="match status" value="1"/>
</dbReference>
<evidence type="ECO:0000256" key="9">
    <source>
        <dbReference type="ARBA" id="ARBA00023018"/>
    </source>
</evidence>
<dbReference type="Pfam" id="PF10162">
    <property type="entry name" value="G8"/>
    <property type="match status" value="1"/>
</dbReference>
<feature type="transmembrane region" description="Helical" evidence="21">
    <location>
        <begin position="464"/>
        <end position="484"/>
    </location>
</feature>